<dbReference type="InterPro" id="IPR045344">
    <property type="entry name" value="C-JID"/>
</dbReference>
<feature type="domain" description="C-JID" evidence="4">
    <location>
        <begin position="30"/>
        <end position="168"/>
    </location>
</feature>
<evidence type="ECO:0000256" key="3">
    <source>
        <dbReference type="SAM" id="MobiDB-lite"/>
    </source>
</evidence>
<keyword evidence="1" id="KW-0433">Leucine-rich repeat</keyword>
<feature type="domain" description="C-JID" evidence="4">
    <location>
        <begin position="1535"/>
        <end position="1669"/>
    </location>
</feature>
<feature type="domain" description="C-JID" evidence="4">
    <location>
        <begin position="824"/>
        <end position="966"/>
    </location>
</feature>
<feature type="domain" description="C-JID" evidence="4">
    <location>
        <begin position="1001"/>
        <end position="1138"/>
    </location>
</feature>
<evidence type="ECO:0000313" key="5">
    <source>
        <dbReference type="EMBL" id="KAE8039227.1"/>
    </source>
</evidence>
<dbReference type="Proteomes" id="UP000327013">
    <property type="component" value="Chromosome 4"/>
</dbReference>
<evidence type="ECO:0000256" key="1">
    <source>
        <dbReference type="ARBA" id="ARBA00022614"/>
    </source>
</evidence>
<feature type="compositionally biased region" description="Basic and acidic residues" evidence="3">
    <location>
        <begin position="773"/>
        <end position="785"/>
    </location>
</feature>
<keyword evidence="6" id="KW-1185">Reference proteome</keyword>
<dbReference type="OrthoDB" id="1936883at2759"/>
<feature type="region of interest" description="Disordered" evidence="3">
    <location>
        <begin position="767"/>
        <end position="787"/>
    </location>
</feature>
<proteinExistence type="predicted"/>
<name>A0A660KS09_9ROSI</name>
<accession>A0A660KS09</accession>
<evidence type="ECO:0000259" key="4">
    <source>
        <dbReference type="Pfam" id="PF20160"/>
    </source>
</evidence>
<feature type="compositionally biased region" description="Basic and acidic residues" evidence="3">
    <location>
        <begin position="1731"/>
        <end position="1744"/>
    </location>
</feature>
<dbReference type="EMBL" id="CM017324">
    <property type="protein sequence ID" value="KAE8039227.1"/>
    <property type="molecule type" value="Genomic_DNA"/>
</dbReference>
<organism evidence="5 6">
    <name type="scientific">Carpinus fangiana</name>
    <dbReference type="NCBI Taxonomy" id="176857"/>
    <lineage>
        <taxon>Eukaryota</taxon>
        <taxon>Viridiplantae</taxon>
        <taxon>Streptophyta</taxon>
        <taxon>Embryophyta</taxon>
        <taxon>Tracheophyta</taxon>
        <taxon>Spermatophyta</taxon>
        <taxon>Magnoliopsida</taxon>
        <taxon>eudicotyledons</taxon>
        <taxon>Gunneridae</taxon>
        <taxon>Pentapetalae</taxon>
        <taxon>rosids</taxon>
        <taxon>fabids</taxon>
        <taxon>Fagales</taxon>
        <taxon>Betulaceae</taxon>
        <taxon>Carpinus</taxon>
    </lineage>
</organism>
<protein>
    <recommendedName>
        <fullName evidence="4">C-JID domain-containing protein</fullName>
    </recommendedName>
</protein>
<keyword evidence="2" id="KW-0677">Repeat</keyword>
<gene>
    <name evidence="5" type="ORF">FH972_011656</name>
</gene>
<dbReference type="Pfam" id="PF20160">
    <property type="entry name" value="C-JID"/>
    <property type="match status" value="7"/>
</dbReference>
<feature type="domain" description="C-JID" evidence="4">
    <location>
        <begin position="1273"/>
        <end position="1441"/>
    </location>
</feature>
<reference evidence="5 6" key="1">
    <citation type="submission" date="2019-06" db="EMBL/GenBank/DDBJ databases">
        <title>A chromosomal-level reference genome of Carpinus fangiana (Coryloideae, Betulaceae).</title>
        <authorList>
            <person name="Yang X."/>
            <person name="Wang Z."/>
            <person name="Zhang L."/>
            <person name="Hao G."/>
            <person name="Liu J."/>
            <person name="Yang Y."/>
        </authorList>
    </citation>
    <scope>NUCLEOTIDE SEQUENCE [LARGE SCALE GENOMIC DNA]</scope>
    <source>
        <strain evidence="5">Cfa_2016G</strain>
        <tissue evidence="5">Leaf</tissue>
    </source>
</reference>
<evidence type="ECO:0000256" key="2">
    <source>
        <dbReference type="ARBA" id="ARBA00022737"/>
    </source>
</evidence>
<feature type="domain" description="C-JID" evidence="4">
    <location>
        <begin position="603"/>
        <end position="746"/>
    </location>
</feature>
<sequence length="1744" mass="200708">MKQEHRLFAALNQITIDLGEVISGTSSRVGIPRWFNNQNTDSRATIQLHLDSNDRSNWLGYALYFIFEVHEDERMDFSSFRSEIFEYESKDLDQFFFNFDTDEGPLKQPLVQSVPKVHGDGSRGFWLYVPRLWFAKMSNNVDKWSCIEASITFSSPSMAVKMSGARLVLNEQNAQEFAETVKPSDWNTFNICGIKRQFDRMRSPSHKNITIDAFYRKKSYAVYTLKKPNNFVEVKSSGSKLLENRPTSLDTISHEIQECNSKYFSFSTPSQIPVEDQGCKSDSAIRLKTNLQSLLLRCYEVNYAQNKMYKYIFPLSESPLWFRNHGTGPIHNINLPPNLYDNKRWMGFALYARYAINDQATASCDNLHSTISRNFFGLLDTDDHHDLECFMVFPLSRDVFVESHRLLLFYAPRVFFTDKLNQRSCIRAAFGSFSPGVEVEMCGSRVIMEEDLKGLVQTIAGCILRSPDKYHRGYFRSLEDQVQGLLSYVPEAISSTECNRLEGEWPIPFGLRTSMQRRIQFLEKVASSIEHGAEKNSNVFEKYLSQVTAGRASRDSDSNVIQAGAMYFNVLCRSGLVSQALYSLLFKYFQDYWYQRYPYNDCFPQSKIPKFFCCHGGPVEAFSLPPNLFNDSDWIGLALCAAFTVHKIPSLIHDNPDSEIYHSLSCYLTTDTGFLITKNFHVFTASEYNRFIWLNQRRFIWLSYIPRGSFSDSLNKWNNLKAHFVSNSQDLEVQKCGHRLVYKQQISKLVATIVQCATTRPHKFGVTNQFEGDENRNNKQGHVDEGETSETPLCIDYQKIRKWTNFLQKHSEEYHLLFEYDCIFPPSEIPELFSHRGRNGPSVTIKLPSNLHNDSTWIGFALCASFSVHEYPTEFFDSLESEIPHHLICHFETDTASSKPIHVYRTTREEFKWLHLRGFIWLCCIPYWYLPDGMNHCNHIKVSIKSDWPGWTVRECGLRLMYQQDEQEMRQIVLHCSVSFLDNWDLIRRDGHQNDYHGFLFPQDNIPQWFGHQSNGPSIEIQLPTNLYNDETWKGFAICAVLAFPAYSSGNTDSRTSTDIIILHLDSNEGCLEPNLAIPLPASAFGESHKLVVELVSPMMLPTKLNQWSHIRATVECNGPAVEIVMCGMHIMYKQDVEGFVQTMVECVSAIPEAKRVDYYRSLVNRANFVQSRGNRAESNYPCFSPTSESCRRFQSTRRPPSRNKHKVEPESKTFSNEGFPERTSGYYVEPTLPSTSLDCNSDSFSQLKRDLEYLLQNNFEGFYPCHVTDIVLPHTDIPEWFNHQSKSRGHSVTIDHLPPNLSDDSDWMGLALCAAFSVNKHPTLIRRNLDSGFSHQLFCLLDTDIGSVEPFHTYKITEEKFTWLYLRGFIWVSYIPRKLWSEDLNLCSSIKATIGQSVKEIEKATVGHLPEEKKNGNSWMQYDHLIAKKCGLRLVYQKDMQELQETIIKCVTSPFDNNVEYIHQLIADETRITEQTSEAGCSYRDPYPERLRTPNYQGQSSGSGISFEEGPRENQLRITLPVFDRCSVYNSCFPPIKIPEWFSNHSNGDNVMVPVPPNFHNDSGWIGLALCASFSVYEPSTAILENLERETSHCLLTVLFVEPLHVYLPTRGDVKLLHLGGFMWLFYIPRRSLPDWLTQCDFIMASFFSSSPSLTVQNCGLRLVFRHDEVGFKEVIRHCIASLSDSWGLIRHLTVGHRQRNKQHHDDETIPSRTGSSSEDAEPERLGGSVDHRLKDKGKRVVE</sequence>
<feature type="domain" description="C-JID" evidence="4">
    <location>
        <begin position="314"/>
        <end position="451"/>
    </location>
</feature>
<feature type="region of interest" description="Disordered" evidence="3">
    <location>
        <begin position="1192"/>
        <end position="1220"/>
    </location>
</feature>
<evidence type="ECO:0000313" key="6">
    <source>
        <dbReference type="Proteomes" id="UP000327013"/>
    </source>
</evidence>
<feature type="region of interest" description="Disordered" evidence="3">
    <location>
        <begin position="1699"/>
        <end position="1744"/>
    </location>
</feature>